<dbReference type="InterPro" id="IPR036047">
    <property type="entry name" value="F-box-like_dom_sf"/>
</dbReference>
<evidence type="ECO:0000259" key="1">
    <source>
        <dbReference type="Pfam" id="PF12937"/>
    </source>
</evidence>
<organism evidence="2 3">
    <name type="scientific">Malus baccata</name>
    <name type="common">Siberian crab apple</name>
    <name type="synonym">Pyrus baccata</name>
    <dbReference type="NCBI Taxonomy" id="106549"/>
    <lineage>
        <taxon>Eukaryota</taxon>
        <taxon>Viridiplantae</taxon>
        <taxon>Streptophyta</taxon>
        <taxon>Embryophyta</taxon>
        <taxon>Tracheophyta</taxon>
        <taxon>Spermatophyta</taxon>
        <taxon>Magnoliopsida</taxon>
        <taxon>eudicotyledons</taxon>
        <taxon>Gunneridae</taxon>
        <taxon>Pentapetalae</taxon>
        <taxon>rosids</taxon>
        <taxon>fabids</taxon>
        <taxon>Rosales</taxon>
        <taxon>Rosaceae</taxon>
        <taxon>Amygdaloideae</taxon>
        <taxon>Maleae</taxon>
        <taxon>Malus</taxon>
    </lineage>
</organism>
<dbReference type="Gene3D" id="1.20.1280.50">
    <property type="match status" value="1"/>
</dbReference>
<comment type="caution">
    <text evidence="2">The sequence shown here is derived from an EMBL/GenBank/DDBJ whole genome shotgun (WGS) entry which is preliminary data.</text>
</comment>
<accession>A0A540LWL1</accession>
<dbReference type="AlphaFoldDB" id="A0A540LWL1"/>
<dbReference type="CDD" id="cd22157">
    <property type="entry name" value="F-box_AtFBW1-like"/>
    <property type="match status" value="1"/>
</dbReference>
<dbReference type="SUPFAM" id="SSF81383">
    <property type="entry name" value="F-box domain"/>
    <property type="match status" value="1"/>
</dbReference>
<dbReference type="Proteomes" id="UP000315295">
    <property type="component" value="Unassembled WGS sequence"/>
</dbReference>
<dbReference type="InterPro" id="IPR001810">
    <property type="entry name" value="F-box_dom"/>
</dbReference>
<dbReference type="PANTHER" id="PTHR31672:SF13">
    <property type="entry name" value="F-BOX PROTEIN CPR30-LIKE"/>
    <property type="match status" value="1"/>
</dbReference>
<evidence type="ECO:0000313" key="2">
    <source>
        <dbReference type="EMBL" id="TQD90885.1"/>
    </source>
</evidence>
<evidence type="ECO:0000313" key="3">
    <source>
        <dbReference type="Proteomes" id="UP000315295"/>
    </source>
</evidence>
<keyword evidence="3" id="KW-1185">Reference proteome</keyword>
<sequence>MESSSDEIPTDIICLQILPRLPSKSLMRFKCVCKSWSSLIRNPSFADIHQSFHRNKLTNLLLTTWDKATRQQHFLSVQINQDGSSTPTIHLPNQYPMIIVSTMCQAPMA</sequence>
<dbReference type="EMBL" id="VIEB01000439">
    <property type="protein sequence ID" value="TQD90885.1"/>
    <property type="molecule type" value="Genomic_DNA"/>
</dbReference>
<name>A0A540LWL1_MALBA</name>
<dbReference type="InterPro" id="IPR050796">
    <property type="entry name" value="SCF_F-box_component"/>
</dbReference>
<protein>
    <recommendedName>
        <fullName evidence="1">F-box domain-containing protein</fullName>
    </recommendedName>
</protein>
<dbReference type="Pfam" id="PF12937">
    <property type="entry name" value="F-box-like"/>
    <property type="match status" value="1"/>
</dbReference>
<gene>
    <name evidence="2" type="ORF">C1H46_023564</name>
</gene>
<feature type="domain" description="F-box" evidence="1">
    <location>
        <begin position="13"/>
        <end position="44"/>
    </location>
</feature>
<reference evidence="2 3" key="1">
    <citation type="journal article" date="2019" name="G3 (Bethesda)">
        <title>Sequencing of a Wild Apple (Malus baccata) Genome Unravels the Differences Between Cultivated and Wild Apple Species Regarding Disease Resistance and Cold Tolerance.</title>
        <authorList>
            <person name="Chen X."/>
        </authorList>
    </citation>
    <scope>NUCLEOTIDE SEQUENCE [LARGE SCALE GENOMIC DNA]</scope>
    <source>
        <strain evidence="3">cv. Shandingzi</strain>
        <tissue evidence="2">Leaves</tissue>
    </source>
</reference>
<proteinExistence type="predicted"/>
<dbReference type="PANTHER" id="PTHR31672">
    <property type="entry name" value="BNACNNG10540D PROTEIN"/>
    <property type="match status" value="1"/>
</dbReference>